<dbReference type="GO" id="GO:0005737">
    <property type="term" value="C:cytoplasm"/>
    <property type="evidence" value="ECO:0007669"/>
    <property type="project" value="TreeGrafter"/>
</dbReference>
<dbReference type="AlphaFoldDB" id="A0AAF5CTB3"/>
<evidence type="ECO:0000256" key="3">
    <source>
        <dbReference type="ARBA" id="ARBA00022676"/>
    </source>
</evidence>
<evidence type="ECO:0000256" key="4">
    <source>
        <dbReference type="ARBA" id="ARBA00022679"/>
    </source>
</evidence>
<proteinExistence type="inferred from homology"/>
<dbReference type="GO" id="GO:0016757">
    <property type="term" value="F:glycosyltransferase activity"/>
    <property type="evidence" value="ECO:0007669"/>
    <property type="project" value="UniProtKB-UniRule"/>
</dbReference>
<dbReference type="WBParaSite" id="TCONS_00000744.p1">
    <property type="protein sequence ID" value="TCONS_00000744.p1"/>
    <property type="gene ID" value="XLOC_000717"/>
</dbReference>
<dbReference type="PANTHER" id="PTHR21461:SF69">
    <property type="entry name" value="GLYCOSYLTRANSFERASE FAMILY 92 PROTEIN"/>
    <property type="match status" value="1"/>
</dbReference>
<evidence type="ECO:0000313" key="9">
    <source>
        <dbReference type="Proteomes" id="UP000035681"/>
    </source>
</evidence>
<evidence type="ECO:0000256" key="8">
    <source>
        <dbReference type="RuleBase" id="RU366017"/>
    </source>
</evidence>
<protein>
    <recommendedName>
        <fullName evidence="8">Glycosyltransferase family 92 protein</fullName>
        <ecNumber evidence="8">2.4.1.-</ecNumber>
    </recommendedName>
</protein>
<keyword evidence="9" id="KW-1185">Reference proteome</keyword>
<name>A0AAF5CTB3_STRER</name>
<dbReference type="Pfam" id="PF01697">
    <property type="entry name" value="Glyco_transf_92"/>
    <property type="match status" value="1"/>
</dbReference>
<accession>A0AAF5CTB3</accession>
<keyword evidence="7" id="KW-0472">Membrane</keyword>
<evidence type="ECO:0000256" key="6">
    <source>
        <dbReference type="ARBA" id="ARBA00022989"/>
    </source>
</evidence>
<evidence type="ECO:0000256" key="7">
    <source>
        <dbReference type="ARBA" id="ARBA00023136"/>
    </source>
</evidence>
<keyword evidence="4 8" id="KW-0808">Transferase</keyword>
<dbReference type="Proteomes" id="UP000035681">
    <property type="component" value="Unplaced"/>
</dbReference>
<dbReference type="PANTHER" id="PTHR21461">
    <property type="entry name" value="GLYCOSYLTRANSFERASE FAMILY 92 PROTEIN"/>
    <property type="match status" value="1"/>
</dbReference>
<evidence type="ECO:0000313" key="10">
    <source>
        <dbReference type="WBParaSite" id="TCONS_00000744.p1"/>
    </source>
</evidence>
<keyword evidence="6" id="KW-1133">Transmembrane helix</keyword>
<organism evidence="9 10">
    <name type="scientific">Strongyloides stercoralis</name>
    <name type="common">Threadworm</name>
    <dbReference type="NCBI Taxonomy" id="6248"/>
    <lineage>
        <taxon>Eukaryota</taxon>
        <taxon>Metazoa</taxon>
        <taxon>Ecdysozoa</taxon>
        <taxon>Nematoda</taxon>
        <taxon>Chromadorea</taxon>
        <taxon>Rhabditida</taxon>
        <taxon>Tylenchina</taxon>
        <taxon>Panagrolaimomorpha</taxon>
        <taxon>Strongyloidoidea</taxon>
        <taxon>Strongyloididae</taxon>
        <taxon>Strongyloides</taxon>
    </lineage>
</organism>
<dbReference type="EC" id="2.4.1.-" evidence="8"/>
<evidence type="ECO:0000256" key="1">
    <source>
        <dbReference type="ARBA" id="ARBA00004167"/>
    </source>
</evidence>
<sequence>MKKIFRIIFKILSSKLALSLLIIFILLLKCNIYIINNEPVIYHINQDNMSVKKYLSNFYGSIEDAVRPIKFLWKLRNGTLSKDLQNNFKEITTFHYNYFCPRKYYSENIITNDQWTINPPFYIFSSYYDNRDSNYFMKNPVIQIIGSGYNMSYINEKKHFCHFFDSTTKIYLYSSPIMVRTLWKKAWDPRESFYTSFLLTCPIKNMNINVVFNIAGPYCPDKKLPLNSFVIPKEIKDKNSDIRITTCVKGLDFDEDLSLKLLEWIEWQKYFGINHITFYLYTIHENMKKVLKYYSDNDYVTIIPLTLPGVQPNDPKERSSFIKRNKQQKRRNELVPYNDCLYRHIKDSDYILVIDIDEIILPIKDMKYQELLKLIPDYKYSSIMVQNIFKFYNNNITIDKNLPLASHRFRSKNSQGKEAYAKSFINTKYASSVFTHFTLHKQFNNTMKFYLPKNVGIKLHFKDKCPEESMYECDKLINSMIEDDFLISRSDSVKKNVMKVGLLLKLLN</sequence>
<dbReference type="InterPro" id="IPR008166">
    <property type="entry name" value="Glyco_transf_92"/>
</dbReference>
<keyword evidence="5" id="KW-0812">Transmembrane</keyword>
<evidence type="ECO:0000256" key="5">
    <source>
        <dbReference type="ARBA" id="ARBA00022692"/>
    </source>
</evidence>
<evidence type="ECO:0000256" key="2">
    <source>
        <dbReference type="ARBA" id="ARBA00007647"/>
    </source>
</evidence>
<dbReference type="GO" id="GO:0016020">
    <property type="term" value="C:membrane"/>
    <property type="evidence" value="ECO:0007669"/>
    <property type="project" value="UniProtKB-SubCell"/>
</dbReference>
<keyword evidence="3 8" id="KW-0328">Glycosyltransferase</keyword>
<comment type="subcellular location">
    <subcellularLocation>
        <location evidence="1">Membrane</location>
        <topology evidence="1">Single-pass membrane protein</topology>
    </subcellularLocation>
</comment>
<comment type="similarity">
    <text evidence="2 8">Belongs to the glycosyltransferase 92 family.</text>
</comment>
<reference evidence="10" key="1">
    <citation type="submission" date="2024-02" db="UniProtKB">
        <authorList>
            <consortium name="WormBaseParasite"/>
        </authorList>
    </citation>
    <scope>IDENTIFICATION</scope>
</reference>